<evidence type="ECO:0000256" key="1">
    <source>
        <dbReference type="SAM" id="MobiDB-lite"/>
    </source>
</evidence>
<proteinExistence type="predicted"/>
<gene>
    <name evidence="2" type="ORF">LTR84_005245</name>
</gene>
<dbReference type="RefSeq" id="XP_064711441.1">
    <property type="nucleotide sequence ID" value="XM_064848817.1"/>
</dbReference>
<feature type="compositionally biased region" description="Basic residues" evidence="1">
    <location>
        <begin position="93"/>
        <end position="109"/>
    </location>
</feature>
<sequence>MAEDRNATTAVWDFAYSTGSYGMATGKATLWNTFTTQEPELNSRTATHRKQQPSESKKSISSIIVNSLHPASATTSATVQVCPDAGKSSSLRSRFKTKAHSNSKSKHHSRDSQDASASQRTYLLSIPRADRVYCTQMREIVSTLLLTPQTQLVLLVPQSHIVCERMCDLGRLSKAPGSGLRILPVPCEIPMEYGGMSGMDDDDEGSQGGSTYFENPLEMLAVQEIAAKVLKCTKFRRFDGYLAFEDERASWVFLERVGKAVAGLSPAGGGGRKA</sequence>
<feature type="region of interest" description="Disordered" evidence="1">
    <location>
        <begin position="76"/>
        <end position="118"/>
    </location>
</feature>
<dbReference type="EMBL" id="JAVRRD010000002">
    <property type="protein sequence ID" value="KAK5063169.1"/>
    <property type="molecule type" value="Genomic_DNA"/>
</dbReference>
<dbReference type="GeneID" id="89973423"/>
<accession>A0AAV9NSR0</accession>
<feature type="region of interest" description="Disordered" evidence="1">
    <location>
        <begin position="39"/>
        <end position="60"/>
    </location>
</feature>
<reference evidence="2 3" key="1">
    <citation type="submission" date="2023-08" db="EMBL/GenBank/DDBJ databases">
        <title>Black Yeasts Isolated from many extreme environments.</title>
        <authorList>
            <person name="Coleine C."/>
            <person name="Stajich J.E."/>
            <person name="Selbmann L."/>
        </authorList>
    </citation>
    <scope>NUCLEOTIDE SEQUENCE [LARGE SCALE GENOMIC DNA]</scope>
    <source>
        <strain evidence="2 3">CCFEE 5792</strain>
    </source>
</reference>
<protein>
    <submittedName>
        <fullName evidence="2">Uncharacterized protein</fullName>
    </submittedName>
</protein>
<dbReference type="AlphaFoldDB" id="A0AAV9NSR0"/>
<evidence type="ECO:0000313" key="3">
    <source>
        <dbReference type="Proteomes" id="UP001358417"/>
    </source>
</evidence>
<evidence type="ECO:0000313" key="2">
    <source>
        <dbReference type="EMBL" id="KAK5063169.1"/>
    </source>
</evidence>
<organism evidence="2 3">
    <name type="scientific">Exophiala bonariae</name>
    <dbReference type="NCBI Taxonomy" id="1690606"/>
    <lineage>
        <taxon>Eukaryota</taxon>
        <taxon>Fungi</taxon>
        <taxon>Dikarya</taxon>
        <taxon>Ascomycota</taxon>
        <taxon>Pezizomycotina</taxon>
        <taxon>Eurotiomycetes</taxon>
        <taxon>Chaetothyriomycetidae</taxon>
        <taxon>Chaetothyriales</taxon>
        <taxon>Herpotrichiellaceae</taxon>
        <taxon>Exophiala</taxon>
    </lineage>
</organism>
<dbReference type="Proteomes" id="UP001358417">
    <property type="component" value="Unassembled WGS sequence"/>
</dbReference>
<comment type="caution">
    <text evidence="2">The sequence shown here is derived from an EMBL/GenBank/DDBJ whole genome shotgun (WGS) entry which is preliminary data.</text>
</comment>
<name>A0AAV9NSR0_9EURO</name>
<keyword evidence="3" id="KW-1185">Reference proteome</keyword>